<dbReference type="Gene3D" id="3.20.20.140">
    <property type="entry name" value="Metal-dependent hydrolases"/>
    <property type="match status" value="1"/>
</dbReference>
<feature type="domain" description="Polymerase/histidinol phosphatase N-terminal" evidence="1">
    <location>
        <begin position="4"/>
        <end position="69"/>
    </location>
</feature>
<dbReference type="Proteomes" id="UP000602284">
    <property type="component" value="Unassembled WGS sequence"/>
</dbReference>
<keyword evidence="3" id="KW-1185">Reference proteome</keyword>
<sequence>MAIADLHAHTTASDGTFTPRELVERAHQNGLAALAVTDHDTMGGLPEAQAAGAEFGVEIVPGIELSTVFEGKEVHVLGYYYDPTHPALVELTTQMREDRVNRMEKMVVKLQEAGIDITREEIQAEAAGAIGRPHFARVLMKKGYVSTMPEAFEKYLGYGKPGYVSRMKVTPVQAVEVVLAAGGVPVVAHPGLIGKDYLFDELVPHGLIGLEASHPDHDEEKRQHYKTLAAHHGLLATGGSDFHGGGAEHRGELGSVNVPLDVVRQLQAKSAYFQSQNNNAKG</sequence>
<comment type="caution">
    <text evidence="2">The sequence shown here is derived from an EMBL/GenBank/DDBJ whole genome shotgun (WGS) entry which is preliminary data.</text>
</comment>
<dbReference type="InterPro" id="IPR016195">
    <property type="entry name" value="Pol/histidinol_Pase-like"/>
</dbReference>
<dbReference type="PANTHER" id="PTHR42924:SF3">
    <property type="entry name" value="POLYMERASE_HISTIDINOL PHOSPHATASE N-TERMINAL DOMAIN-CONTAINING PROTEIN"/>
    <property type="match status" value="1"/>
</dbReference>
<dbReference type="CDD" id="cd07438">
    <property type="entry name" value="PHP_HisPPase_AMP"/>
    <property type="match status" value="1"/>
</dbReference>
<organism evidence="2 3">
    <name type="scientific">Tumebacillus amylolyticus</name>
    <dbReference type="NCBI Taxonomy" id="2801339"/>
    <lineage>
        <taxon>Bacteria</taxon>
        <taxon>Bacillati</taxon>
        <taxon>Bacillota</taxon>
        <taxon>Bacilli</taxon>
        <taxon>Bacillales</taxon>
        <taxon>Alicyclobacillaceae</taxon>
        <taxon>Tumebacillus</taxon>
    </lineage>
</organism>
<dbReference type="SMART" id="SM00481">
    <property type="entry name" value="POLIIIAc"/>
    <property type="match status" value="1"/>
</dbReference>
<dbReference type="EMBL" id="JAEQNB010000006">
    <property type="protein sequence ID" value="MBL0388478.1"/>
    <property type="molecule type" value="Genomic_DNA"/>
</dbReference>
<accession>A0ABS1JDW1</accession>
<evidence type="ECO:0000259" key="1">
    <source>
        <dbReference type="SMART" id="SM00481"/>
    </source>
</evidence>
<dbReference type="RefSeq" id="WP_201637420.1">
    <property type="nucleotide sequence ID" value="NZ_JAEQNB010000006.1"/>
</dbReference>
<dbReference type="InterPro" id="IPR004013">
    <property type="entry name" value="PHP_dom"/>
</dbReference>
<dbReference type="SUPFAM" id="SSF89550">
    <property type="entry name" value="PHP domain-like"/>
    <property type="match status" value="1"/>
</dbReference>
<gene>
    <name evidence="2" type="ORF">JJB07_17895</name>
</gene>
<dbReference type="InterPro" id="IPR052018">
    <property type="entry name" value="PHP_domain"/>
</dbReference>
<dbReference type="InterPro" id="IPR003141">
    <property type="entry name" value="Pol/His_phosphatase_N"/>
</dbReference>
<reference evidence="2 3" key="1">
    <citation type="submission" date="2021-01" db="EMBL/GenBank/DDBJ databases">
        <title>Tumebacillus sp. strain ITR2 16S ribosomal RNA gene Genome sequencing and assembly.</title>
        <authorList>
            <person name="Kang M."/>
        </authorList>
    </citation>
    <scope>NUCLEOTIDE SEQUENCE [LARGE SCALE GENOMIC DNA]</scope>
    <source>
        <strain evidence="2 3">ITR2</strain>
    </source>
</reference>
<dbReference type="Pfam" id="PF02811">
    <property type="entry name" value="PHP"/>
    <property type="match status" value="1"/>
</dbReference>
<evidence type="ECO:0000313" key="2">
    <source>
        <dbReference type="EMBL" id="MBL0388478.1"/>
    </source>
</evidence>
<protein>
    <submittedName>
        <fullName evidence="2">PHP domain-containing protein</fullName>
    </submittedName>
</protein>
<proteinExistence type="predicted"/>
<name>A0ABS1JDW1_9BACL</name>
<dbReference type="PANTHER" id="PTHR42924">
    <property type="entry name" value="EXONUCLEASE"/>
    <property type="match status" value="1"/>
</dbReference>
<evidence type="ECO:0000313" key="3">
    <source>
        <dbReference type="Proteomes" id="UP000602284"/>
    </source>
</evidence>
<dbReference type="Gene3D" id="1.10.150.650">
    <property type="match status" value="1"/>
</dbReference>